<dbReference type="AlphaFoldDB" id="A0A7E4W0D0"/>
<dbReference type="PANTHER" id="PTHR23021:SF11">
    <property type="entry name" value="SERPENTINE RECEPTOR, CLASS T"/>
    <property type="match status" value="1"/>
</dbReference>
<feature type="transmembrane region" description="Helical" evidence="1">
    <location>
        <begin position="197"/>
        <end position="214"/>
    </location>
</feature>
<accession>A0A7E4W0D0</accession>
<keyword evidence="2" id="KW-1185">Reference proteome</keyword>
<name>A0A7E4W0D0_PANRE</name>
<feature type="transmembrane region" description="Helical" evidence="1">
    <location>
        <begin position="20"/>
        <end position="45"/>
    </location>
</feature>
<evidence type="ECO:0000313" key="3">
    <source>
        <dbReference type="WBParaSite" id="Pan_g5697.t1"/>
    </source>
</evidence>
<keyword evidence="1" id="KW-0472">Membrane</keyword>
<reference evidence="3" key="2">
    <citation type="submission" date="2020-10" db="UniProtKB">
        <authorList>
            <consortium name="WormBaseParasite"/>
        </authorList>
    </citation>
    <scope>IDENTIFICATION</scope>
</reference>
<keyword evidence="1" id="KW-1133">Transmembrane helix</keyword>
<feature type="transmembrane region" description="Helical" evidence="1">
    <location>
        <begin position="57"/>
        <end position="81"/>
    </location>
</feature>
<reference evidence="2" key="1">
    <citation type="journal article" date="2013" name="Genetics">
        <title>The draft genome and transcriptome of Panagrellus redivivus are shaped by the harsh demands of a free-living lifestyle.</title>
        <authorList>
            <person name="Srinivasan J."/>
            <person name="Dillman A.R."/>
            <person name="Macchietto M.G."/>
            <person name="Heikkinen L."/>
            <person name="Lakso M."/>
            <person name="Fracchia K.M."/>
            <person name="Antoshechkin I."/>
            <person name="Mortazavi A."/>
            <person name="Wong G."/>
            <person name="Sternberg P.W."/>
        </authorList>
    </citation>
    <scope>NUCLEOTIDE SEQUENCE [LARGE SCALE GENOMIC DNA]</scope>
    <source>
        <strain evidence="2">MT8872</strain>
    </source>
</reference>
<dbReference type="Proteomes" id="UP000492821">
    <property type="component" value="Unassembled WGS sequence"/>
</dbReference>
<evidence type="ECO:0000313" key="2">
    <source>
        <dbReference type="Proteomes" id="UP000492821"/>
    </source>
</evidence>
<protein>
    <submittedName>
        <fullName evidence="3">Serpentine Receptor, class T</fullName>
    </submittedName>
</protein>
<dbReference type="SUPFAM" id="SSF81321">
    <property type="entry name" value="Family A G protein-coupled receptor-like"/>
    <property type="match status" value="1"/>
</dbReference>
<dbReference type="Gene3D" id="1.20.1070.10">
    <property type="entry name" value="Rhodopsin 7-helix transmembrane proteins"/>
    <property type="match status" value="1"/>
</dbReference>
<evidence type="ECO:0000256" key="1">
    <source>
        <dbReference type="SAM" id="Phobius"/>
    </source>
</evidence>
<feature type="transmembrane region" description="Helical" evidence="1">
    <location>
        <begin position="235"/>
        <end position="255"/>
    </location>
</feature>
<organism evidence="2 3">
    <name type="scientific">Panagrellus redivivus</name>
    <name type="common">Microworm</name>
    <dbReference type="NCBI Taxonomy" id="6233"/>
    <lineage>
        <taxon>Eukaryota</taxon>
        <taxon>Metazoa</taxon>
        <taxon>Ecdysozoa</taxon>
        <taxon>Nematoda</taxon>
        <taxon>Chromadorea</taxon>
        <taxon>Rhabditida</taxon>
        <taxon>Tylenchina</taxon>
        <taxon>Panagrolaimomorpha</taxon>
        <taxon>Panagrolaimoidea</taxon>
        <taxon>Panagrolaimidae</taxon>
        <taxon>Panagrellus</taxon>
    </lineage>
</organism>
<keyword evidence="1" id="KW-0812">Transmembrane</keyword>
<dbReference type="InterPro" id="IPR019425">
    <property type="entry name" value="7TM_GPCR_serpentine_rcpt_Srt"/>
</dbReference>
<feature type="transmembrane region" description="Helical" evidence="1">
    <location>
        <begin position="93"/>
        <end position="116"/>
    </location>
</feature>
<dbReference type="WBParaSite" id="Pan_g5697.t1">
    <property type="protein sequence ID" value="Pan_g5697.t1"/>
    <property type="gene ID" value="Pan_g5697"/>
</dbReference>
<dbReference type="Pfam" id="PF10321">
    <property type="entry name" value="7TM_GPCR_Srt"/>
    <property type="match status" value="1"/>
</dbReference>
<sequence length="329" mass="37034">MYNCSKYTFDEWEAMRKPSLVMGLVYICGGSVYCILYIPILVVLMKKTFFNRPCYRIMLYLGIVDISCLQVISYGTGYFAIRGTLYCNERTLSHVLGSLAIAFWATSCVACCLLAINRCLTVLKPKIAACLFSGWRTNVFLCLPTMNFIYFFFFTPPVVFSSNRYANFFNPFIDVPGFDFHTEEKRYDSTAHTVNNLTDAFVLCCTYAIFCFYVSKAKANSESARGHINRTFIQAAIICSINGVAAVVCVIMQFIETPMALNIFVQISWQASHGSPVFIYLIMNKSIRNAVLELFCLKARQAVSNSSALSKFKSVPKPNQVTTHSSTIS</sequence>
<proteinExistence type="predicted"/>
<feature type="transmembrane region" description="Helical" evidence="1">
    <location>
        <begin position="128"/>
        <end position="153"/>
    </location>
</feature>
<dbReference type="PANTHER" id="PTHR23021">
    <property type="entry name" value="SERPENTINE RECEPTOR, CLASS T"/>
    <property type="match status" value="1"/>
</dbReference>